<feature type="non-terminal residue" evidence="3">
    <location>
        <position position="638"/>
    </location>
</feature>
<dbReference type="Gene3D" id="3.20.20.140">
    <property type="entry name" value="Metal-dependent hydrolases"/>
    <property type="match status" value="1"/>
</dbReference>
<dbReference type="EMBL" id="JANBPK010000931">
    <property type="protein sequence ID" value="KAJ2928315.1"/>
    <property type="molecule type" value="Genomic_DNA"/>
</dbReference>
<dbReference type="OrthoDB" id="2135488at2759"/>
<dbReference type="AlphaFoldDB" id="A0A9W8JCF3"/>
<dbReference type="InterPro" id="IPR052350">
    <property type="entry name" value="Metallo-dep_Lactonases"/>
</dbReference>
<organism evidence="3 4">
    <name type="scientific">Candolleomyces eurysporus</name>
    <dbReference type="NCBI Taxonomy" id="2828524"/>
    <lineage>
        <taxon>Eukaryota</taxon>
        <taxon>Fungi</taxon>
        <taxon>Dikarya</taxon>
        <taxon>Basidiomycota</taxon>
        <taxon>Agaricomycotina</taxon>
        <taxon>Agaricomycetes</taxon>
        <taxon>Agaricomycetidae</taxon>
        <taxon>Agaricales</taxon>
        <taxon>Agaricineae</taxon>
        <taxon>Psathyrellaceae</taxon>
        <taxon>Candolleomyces</taxon>
    </lineage>
</organism>
<feature type="compositionally biased region" description="Polar residues" evidence="2">
    <location>
        <begin position="319"/>
        <end position="331"/>
    </location>
</feature>
<dbReference type="SUPFAM" id="SSF57997">
    <property type="entry name" value="Tropomyosin"/>
    <property type="match status" value="1"/>
</dbReference>
<reference evidence="3" key="1">
    <citation type="submission" date="2022-06" db="EMBL/GenBank/DDBJ databases">
        <title>Genome Sequence of Candolleomyces eurysporus.</title>
        <authorList>
            <person name="Buettner E."/>
        </authorList>
    </citation>
    <scope>NUCLEOTIDE SEQUENCE</scope>
    <source>
        <strain evidence="3">VTCC 930004</strain>
    </source>
</reference>
<protein>
    <submittedName>
        <fullName evidence="3">Uncharacterized protein</fullName>
    </submittedName>
</protein>
<accession>A0A9W8JCF3</accession>
<dbReference type="PANTHER" id="PTHR43569">
    <property type="entry name" value="AMIDOHYDROLASE"/>
    <property type="match status" value="1"/>
</dbReference>
<keyword evidence="1" id="KW-0175">Coiled coil</keyword>
<dbReference type="SUPFAM" id="SSF51556">
    <property type="entry name" value="Metallo-dependent hydrolases"/>
    <property type="match status" value="1"/>
</dbReference>
<name>A0A9W8JCF3_9AGAR</name>
<evidence type="ECO:0000256" key="1">
    <source>
        <dbReference type="SAM" id="Coils"/>
    </source>
</evidence>
<dbReference type="Proteomes" id="UP001140091">
    <property type="component" value="Unassembled WGS sequence"/>
</dbReference>
<feature type="region of interest" description="Disordered" evidence="2">
    <location>
        <begin position="234"/>
        <end position="262"/>
    </location>
</feature>
<evidence type="ECO:0000313" key="3">
    <source>
        <dbReference type="EMBL" id="KAJ2928315.1"/>
    </source>
</evidence>
<feature type="region of interest" description="Disordered" evidence="2">
    <location>
        <begin position="37"/>
        <end position="72"/>
    </location>
</feature>
<dbReference type="PANTHER" id="PTHR43569:SF2">
    <property type="entry name" value="AMIDOHYDROLASE-RELATED DOMAIN-CONTAINING PROTEIN"/>
    <property type="match status" value="1"/>
</dbReference>
<feature type="region of interest" description="Disordered" evidence="2">
    <location>
        <begin position="298"/>
        <end position="331"/>
    </location>
</feature>
<sequence>MPIDNTPLMQTSDALGLNVENHYSGASPYLQPQVIVHLAEPEGGATTRRSKSRRKSSGSRKPSKSPSRTPLAIARAIVEEERHTSELKSLLRGNEGRLEAEMRRAEEAVSRADYAERREREALASLQQLEEAKAKLQLELIAIETASRNYQVQLELTERELRLCRRDSEMLQEEVRDLDKSCRQAQEQCRKYQVALRAAEAKSDSRESSMQISLKKCFIDGEGLGYENGYAEGYENGRKDGKQQGIKSGRKEGLREGREQGRIEERRNAMEAIDRFLGNGTDHAGIRRWAATSSHTIMASAVPPKRKGPKDLPKLPPSAFSSPVTESSGILPSPSTIQPEAVIDANVVVADGDVAHTQWKKEAGQVLGGKIRGVVLSLPGADLDKVTKELESSPDLDRIVSLRIPYDIANPDPSVESLLASGKVPTSLSTVYSASSPETIAGLKWALERGRPVDVDVQVVLTDATLEGFEDVVGKATEGIASPPPIILSNVLPPPHDLDLPIIKLMNHPTYLAFSNQVAALSLLPNVYIKFLPPSWDAPTPQTPYPGSPIDTADGKIQREWKRRIKLYLGPVLEAFGYQRIIFGSSPSTASRAKSNAGDWYEIARESLAELVSDQEFVDAVFHGNALKVYGKAEEKKQ</sequence>
<keyword evidence="4" id="KW-1185">Reference proteome</keyword>
<proteinExistence type="predicted"/>
<comment type="caution">
    <text evidence="3">The sequence shown here is derived from an EMBL/GenBank/DDBJ whole genome shotgun (WGS) entry which is preliminary data.</text>
</comment>
<feature type="compositionally biased region" description="Basic residues" evidence="2">
    <location>
        <begin position="48"/>
        <end position="63"/>
    </location>
</feature>
<gene>
    <name evidence="3" type="ORF">H1R20_g8786</name>
</gene>
<feature type="compositionally biased region" description="Basic and acidic residues" evidence="2">
    <location>
        <begin position="249"/>
        <end position="262"/>
    </location>
</feature>
<feature type="coiled-coil region" evidence="1">
    <location>
        <begin position="112"/>
        <end position="202"/>
    </location>
</feature>
<dbReference type="InterPro" id="IPR032466">
    <property type="entry name" value="Metal_Hydrolase"/>
</dbReference>
<evidence type="ECO:0000256" key="2">
    <source>
        <dbReference type="SAM" id="MobiDB-lite"/>
    </source>
</evidence>
<evidence type="ECO:0000313" key="4">
    <source>
        <dbReference type="Proteomes" id="UP001140091"/>
    </source>
</evidence>